<evidence type="ECO:0000256" key="3">
    <source>
        <dbReference type="SAM" id="SignalP"/>
    </source>
</evidence>
<dbReference type="InterPro" id="IPR002061">
    <property type="entry name" value="Scorpion_toxinL/defensin"/>
</dbReference>
<feature type="chain" id="PRO_5007523412" evidence="3">
    <location>
        <begin position="23"/>
        <end position="94"/>
    </location>
</feature>
<sequence length="94" mass="10531">MVKLQVILIAFIAVIACSVVYGDSVAPWDQTNSYYGCQKQTDKFCDKVCKLHLASSGSCQQPTPFVKLCKCQGLDYENSFFFAAMEKQCPKFRA</sequence>
<evidence type="ECO:0000313" key="5">
    <source>
        <dbReference type="EMBL" id="AMX81477.1"/>
    </source>
</evidence>
<feature type="domain" description="LCN-type CS-alpha/beta" evidence="4">
    <location>
        <begin position="22"/>
        <end position="90"/>
    </location>
</feature>
<evidence type="ECO:0000259" key="4">
    <source>
        <dbReference type="PROSITE" id="PS51863"/>
    </source>
</evidence>
<keyword evidence="3" id="KW-0732">Signal</keyword>
<dbReference type="PROSITE" id="PS51257">
    <property type="entry name" value="PROKAR_LIPOPROTEIN"/>
    <property type="match status" value="1"/>
</dbReference>
<keyword evidence="2" id="KW-0964">Secreted</keyword>
<name>A0A146CJ36_MESEU</name>
<dbReference type="PROSITE" id="PS51863">
    <property type="entry name" value="LCN_CSAB"/>
    <property type="match status" value="1"/>
</dbReference>
<dbReference type="Gene3D" id="3.30.30.10">
    <property type="entry name" value="Knottin, scorpion toxin-like"/>
    <property type="match status" value="1"/>
</dbReference>
<feature type="signal peptide" evidence="3">
    <location>
        <begin position="1"/>
        <end position="22"/>
    </location>
</feature>
<dbReference type="InterPro" id="IPR044062">
    <property type="entry name" value="LCN-type_CS_alpha_beta_dom"/>
</dbReference>
<organism evidence="5">
    <name type="scientific">Mesobuthus eupeus</name>
    <name type="common">Lesser Asian scorpion</name>
    <name type="synonym">Buthus eupeus</name>
    <dbReference type="NCBI Taxonomy" id="34648"/>
    <lineage>
        <taxon>Eukaryota</taxon>
        <taxon>Metazoa</taxon>
        <taxon>Ecdysozoa</taxon>
        <taxon>Arthropoda</taxon>
        <taxon>Chelicerata</taxon>
        <taxon>Arachnida</taxon>
        <taxon>Scorpiones</taxon>
        <taxon>Buthida</taxon>
        <taxon>Buthoidea</taxon>
        <taxon>Buthidae</taxon>
        <taxon>Mesobuthus</taxon>
    </lineage>
</organism>
<accession>A0A146CJ36</accession>
<dbReference type="Pfam" id="PF00537">
    <property type="entry name" value="Toxin_3"/>
    <property type="match status" value="1"/>
</dbReference>
<comment type="subcellular location">
    <subcellularLocation>
        <location evidence="1">Secreted</location>
    </subcellularLocation>
</comment>
<evidence type="ECO:0000256" key="1">
    <source>
        <dbReference type="ARBA" id="ARBA00004613"/>
    </source>
</evidence>
<dbReference type="AlphaFoldDB" id="A0A146CJ36"/>
<proteinExistence type="evidence at transcript level"/>
<dbReference type="SUPFAM" id="SSF57095">
    <property type="entry name" value="Scorpion toxin-like"/>
    <property type="match status" value="1"/>
</dbReference>
<dbReference type="EMBL" id="KU513847">
    <property type="protein sequence ID" value="AMX81477.1"/>
    <property type="molecule type" value="mRNA"/>
</dbReference>
<dbReference type="GO" id="GO:0005576">
    <property type="term" value="C:extracellular region"/>
    <property type="evidence" value="ECO:0007669"/>
    <property type="project" value="UniProtKB-SubCell"/>
</dbReference>
<dbReference type="InterPro" id="IPR036574">
    <property type="entry name" value="Scorpion_toxin-like_sf"/>
</dbReference>
<reference evidence="5" key="1">
    <citation type="submission" date="2016-01" db="EMBL/GenBank/DDBJ databases">
        <title>Iranian Mesobuthus eupeus venom component.</title>
        <authorList>
            <person name="Baradaran M."/>
            <person name="Jalali A."/>
            <person name="Galehdari H."/>
            <person name="Naderi Soorki M."/>
        </authorList>
    </citation>
    <scope>NUCLEOTIDE SEQUENCE</scope>
    <source>
        <tissue evidence="5">Venom gland</tissue>
    </source>
</reference>
<dbReference type="GO" id="GO:0019871">
    <property type="term" value="F:sodium channel inhibitor activity"/>
    <property type="evidence" value="ECO:0007669"/>
    <property type="project" value="InterPro"/>
</dbReference>
<protein>
    <submittedName>
        <fullName evidence="5">Venom peptide meuPep28</fullName>
    </submittedName>
</protein>
<evidence type="ECO:0000256" key="2">
    <source>
        <dbReference type="ARBA" id="ARBA00022525"/>
    </source>
</evidence>